<proteinExistence type="predicted"/>
<reference evidence="1" key="1">
    <citation type="submission" date="2022-08" db="EMBL/GenBank/DDBJ databases">
        <title>Novel sulphate-reducing endosymbionts in the free-living metamonad Anaeramoeba.</title>
        <authorList>
            <person name="Jerlstrom-Hultqvist J."/>
            <person name="Cepicka I."/>
            <person name="Gallot-Lavallee L."/>
            <person name="Salas-Leiva D."/>
            <person name="Curtis B.A."/>
            <person name="Zahonova K."/>
            <person name="Pipaliya S."/>
            <person name="Dacks J."/>
            <person name="Roger A.J."/>
        </authorList>
    </citation>
    <scope>NUCLEOTIDE SEQUENCE</scope>
    <source>
        <strain evidence="1">Busselton2</strain>
    </source>
</reference>
<protein>
    <submittedName>
        <fullName evidence="1">Uncharacterized protein</fullName>
    </submittedName>
</protein>
<name>A0AAV7YLC2_9EUKA</name>
<evidence type="ECO:0000313" key="1">
    <source>
        <dbReference type="EMBL" id="KAJ3428418.1"/>
    </source>
</evidence>
<dbReference type="EMBL" id="JANTQA010000058">
    <property type="protein sequence ID" value="KAJ3428418.1"/>
    <property type="molecule type" value="Genomic_DNA"/>
</dbReference>
<dbReference type="AlphaFoldDB" id="A0AAV7YLC2"/>
<gene>
    <name evidence="1" type="ORF">M0812_25185</name>
</gene>
<organism evidence="1 2">
    <name type="scientific">Anaeramoeba flamelloides</name>
    <dbReference type="NCBI Taxonomy" id="1746091"/>
    <lineage>
        <taxon>Eukaryota</taxon>
        <taxon>Metamonada</taxon>
        <taxon>Anaeramoebidae</taxon>
        <taxon>Anaeramoeba</taxon>
    </lineage>
</organism>
<accession>A0AAV7YLC2</accession>
<dbReference type="Proteomes" id="UP001146793">
    <property type="component" value="Unassembled WGS sequence"/>
</dbReference>
<comment type="caution">
    <text evidence="1">The sequence shown here is derived from an EMBL/GenBank/DDBJ whole genome shotgun (WGS) entry which is preliminary data.</text>
</comment>
<evidence type="ECO:0000313" key="2">
    <source>
        <dbReference type="Proteomes" id="UP001146793"/>
    </source>
</evidence>
<sequence>MDKLKELEKEILSKSHSKEENIQIKVNPKTGKLHSLKCLKCTNTSRSRKRMIYNRCANTRDEDPLSIKYINLFDELADLETGIKKYWKMKKKHQ</sequence>